<keyword evidence="3" id="KW-1185">Reference proteome</keyword>
<accession>V4BFR8</accession>
<feature type="compositionally biased region" description="Polar residues" evidence="1">
    <location>
        <begin position="14"/>
        <end position="25"/>
    </location>
</feature>
<feature type="region of interest" description="Disordered" evidence="1">
    <location>
        <begin position="10"/>
        <end position="55"/>
    </location>
</feature>
<organism evidence="2 3">
    <name type="scientific">Lottia gigantea</name>
    <name type="common">Giant owl limpet</name>
    <dbReference type="NCBI Taxonomy" id="225164"/>
    <lineage>
        <taxon>Eukaryota</taxon>
        <taxon>Metazoa</taxon>
        <taxon>Spiralia</taxon>
        <taxon>Lophotrochozoa</taxon>
        <taxon>Mollusca</taxon>
        <taxon>Gastropoda</taxon>
        <taxon>Patellogastropoda</taxon>
        <taxon>Lottioidea</taxon>
        <taxon>Lottiidae</taxon>
        <taxon>Lottia</taxon>
    </lineage>
</organism>
<sequence>MGGLCSCLGDDNQKSYQAPTPNTPLLANIGSGPGNNTGSDASKTSGGKSARQHKPIDKEKQFLTSLQQLSPVIVNDLPIPSLNKTFKYNSEKIDQAKLFNDLLERFEDLRRTLNDFKQIYEKDTRGIPTLKECMKLLSTNCGEAKITGTRTKYSVILEYDVRDVSDCCHGLPEDTLESLQLYNKANALIRKIMEQTPHVKDSIQLVLDDEEKLRRDVTKENLSASQGPEALKICVRNINSLRSIPSSLETIQKYTDKSFKDLLESSKPFFSDREI</sequence>
<protein>
    <submittedName>
        <fullName evidence="2">Uncharacterized protein</fullName>
    </submittedName>
</protein>
<feature type="compositionally biased region" description="Polar residues" evidence="1">
    <location>
        <begin position="34"/>
        <end position="47"/>
    </location>
</feature>
<dbReference type="KEGG" id="lgi:LOTGIDRAFT_170554"/>
<dbReference type="OrthoDB" id="6118686at2759"/>
<evidence type="ECO:0000313" key="3">
    <source>
        <dbReference type="Proteomes" id="UP000030746"/>
    </source>
</evidence>
<dbReference type="Proteomes" id="UP000030746">
    <property type="component" value="Unassembled WGS sequence"/>
</dbReference>
<reference evidence="2 3" key="1">
    <citation type="journal article" date="2013" name="Nature">
        <title>Insights into bilaterian evolution from three spiralian genomes.</title>
        <authorList>
            <person name="Simakov O."/>
            <person name="Marletaz F."/>
            <person name="Cho S.J."/>
            <person name="Edsinger-Gonzales E."/>
            <person name="Havlak P."/>
            <person name="Hellsten U."/>
            <person name="Kuo D.H."/>
            <person name="Larsson T."/>
            <person name="Lv J."/>
            <person name="Arendt D."/>
            <person name="Savage R."/>
            <person name="Osoegawa K."/>
            <person name="de Jong P."/>
            <person name="Grimwood J."/>
            <person name="Chapman J.A."/>
            <person name="Shapiro H."/>
            <person name="Aerts A."/>
            <person name="Otillar R.P."/>
            <person name="Terry A.Y."/>
            <person name="Boore J.L."/>
            <person name="Grigoriev I.V."/>
            <person name="Lindberg D.R."/>
            <person name="Seaver E.C."/>
            <person name="Weisblat D.A."/>
            <person name="Putnam N.H."/>
            <person name="Rokhsar D.S."/>
        </authorList>
    </citation>
    <scope>NUCLEOTIDE SEQUENCE [LARGE SCALE GENOMIC DNA]</scope>
</reference>
<proteinExistence type="predicted"/>
<dbReference type="GeneID" id="20241450"/>
<name>V4BFR8_LOTGI</name>
<dbReference type="CTD" id="20241450"/>
<evidence type="ECO:0000256" key="1">
    <source>
        <dbReference type="SAM" id="MobiDB-lite"/>
    </source>
</evidence>
<dbReference type="EMBL" id="KB199652">
    <property type="protein sequence ID" value="ESP04717.1"/>
    <property type="molecule type" value="Genomic_DNA"/>
</dbReference>
<dbReference type="AlphaFoldDB" id="V4BFR8"/>
<dbReference type="RefSeq" id="XP_009044616.1">
    <property type="nucleotide sequence ID" value="XM_009046368.1"/>
</dbReference>
<gene>
    <name evidence="2" type="ORF">LOTGIDRAFT_170554</name>
</gene>
<dbReference type="OMA" id="CNENIHK"/>
<dbReference type="HOGENOM" id="CLU_1012951_0_0_1"/>
<evidence type="ECO:0000313" key="2">
    <source>
        <dbReference type="EMBL" id="ESP04717.1"/>
    </source>
</evidence>